<evidence type="ECO:0000313" key="2">
    <source>
        <dbReference type="WBParaSite" id="nRc.2.0.1.t37277-RA"/>
    </source>
</evidence>
<dbReference type="AlphaFoldDB" id="A0A915KEX9"/>
<dbReference type="WBParaSite" id="nRc.2.0.1.t37277-RA">
    <property type="protein sequence ID" value="nRc.2.0.1.t37277-RA"/>
    <property type="gene ID" value="nRc.2.0.1.g37277"/>
</dbReference>
<dbReference type="PANTHER" id="PTHR34105">
    <property type="entry name" value="PROLINE-, GLUTAMIC ACID- AND LEUCINE-RICH PROTEIN 1"/>
    <property type="match status" value="1"/>
</dbReference>
<keyword evidence="1" id="KW-1185">Reference proteome</keyword>
<evidence type="ECO:0000313" key="1">
    <source>
        <dbReference type="Proteomes" id="UP000887565"/>
    </source>
</evidence>
<reference evidence="2" key="1">
    <citation type="submission" date="2022-11" db="UniProtKB">
        <authorList>
            <consortium name="WormBaseParasite"/>
        </authorList>
    </citation>
    <scope>IDENTIFICATION</scope>
</reference>
<dbReference type="Proteomes" id="UP000887565">
    <property type="component" value="Unplaced"/>
</dbReference>
<protein>
    <submittedName>
        <fullName evidence="2">Uncharacterized protein</fullName>
    </submittedName>
</protein>
<name>A0A915KEX9_ROMCU</name>
<accession>A0A915KEX9</accession>
<organism evidence="1 2">
    <name type="scientific">Romanomermis culicivorax</name>
    <name type="common">Nematode worm</name>
    <dbReference type="NCBI Taxonomy" id="13658"/>
    <lineage>
        <taxon>Eukaryota</taxon>
        <taxon>Metazoa</taxon>
        <taxon>Ecdysozoa</taxon>
        <taxon>Nematoda</taxon>
        <taxon>Enoplea</taxon>
        <taxon>Dorylaimia</taxon>
        <taxon>Mermithida</taxon>
        <taxon>Mermithoidea</taxon>
        <taxon>Mermithidae</taxon>
        <taxon>Romanomermis</taxon>
    </lineage>
</organism>
<dbReference type="PANTHER" id="PTHR34105:SF1">
    <property type="entry name" value="PROLINE-, GLUTAMIC ACID- AND LEUCINE-RICH PROTEIN 1"/>
    <property type="match status" value="1"/>
</dbReference>
<sequence length="684" mass="78976">MMKSLKNYTYLPLNVKAACLLLHDFLDVSSQFPAVSKQISLEKGARLLIQILKMNSYDEHILVVLKSFMRHYSAVCYRHRTAIMKYLSKLFDVDCQKLTLRASECFALLPLIGPAGEKRVKYVENWNSFFRFITIAMHDTLHELNNVLDRSKINCQFDLRADNFKGDFTSDLKLSKLDTTRASELKNRMDFCCLILSALLENDLPPVNLPISALIHYFSCFSDALRHHKQLRNDISKTLSDCLPQFCRFFAKIVRLTKFNLIPYSQDILFSVESVFHHFSQTEDYSNEAKISFYDLLADLSLYTGAPFKLFNLIWKLWPQMKVDLQLETIHGSNKKENSNIKQENKKKRKKVRESDIMEVDYGDQFISKKLDFSVKCRLINEICKFLSVSSQKFAYHFKPSLYRDLQQFVCKLLMEILNTDENNPYRFDQKCTVVLLDLLLNLILSKNPGCPPAVLCAAEIFDKFNRYSCDQETLNLCSKAFSILDNITKPRVPSLENKMEFDFDNGKVAPELEKEEDNEQIISKLNEILNPHNEGDQQAIHSNGNLALPMEVFNEKLEIRSNNDDPQEPIVININDEEVINCSNFETPQPTQFAPKPTKLHVKDDSSQTVDDPKAKKLKLDNFLITNNQKEVNRREQYIGSTSEGKSYGMLGSIDDLIADFVDAPIEDENAILVSFRDLFFIK</sequence>
<proteinExistence type="predicted"/>
<dbReference type="GO" id="GO:0005634">
    <property type="term" value="C:nucleus"/>
    <property type="evidence" value="ECO:0007669"/>
    <property type="project" value="TreeGrafter"/>
</dbReference>
<dbReference type="GO" id="GO:0006364">
    <property type="term" value="P:rRNA processing"/>
    <property type="evidence" value="ECO:0007669"/>
    <property type="project" value="TreeGrafter"/>
</dbReference>